<dbReference type="EMBL" id="JBBPDW010000002">
    <property type="protein sequence ID" value="KAK7555658.1"/>
    <property type="molecule type" value="Genomic_DNA"/>
</dbReference>
<dbReference type="Proteomes" id="UP001365128">
    <property type="component" value="Unassembled WGS sequence"/>
</dbReference>
<proteinExistence type="predicted"/>
<gene>
    <name evidence="1" type="ORF">IWX46DRAFT_587722</name>
</gene>
<evidence type="ECO:0000313" key="2">
    <source>
        <dbReference type="Proteomes" id="UP001365128"/>
    </source>
</evidence>
<organism evidence="1 2">
    <name type="scientific">Phyllosticta citricarpa</name>
    <dbReference type="NCBI Taxonomy" id="55181"/>
    <lineage>
        <taxon>Eukaryota</taxon>
        <taxon>Fungi</taxon>
        <taxon>Dikarya</taxon>
        <taxon>Ascomycota</taxon>
        <taxon>Pezizomycotina</taxon>
        <taxon>Dothideomycetes</taxon>
        <taxon>Dothideomycetes incertae sedis</taxon>
        <taxon>Botryosphaeriales</taxon>
        <taxon>Phyllostictaceae</taxon>
        <taxon>Phyllosticta</taxon>
    </lineage>
</organism>
<name>A0ABR1MPJ9_9PEZI</name>
<protein>
    <submittedName>
        <fullName evidence="1">Uncharacterized protein</fullName>
    </submittedName>
</protein>
<comment type="caution">
    <text evidence="1">The sequence shown here is derived from an EMBL/GenBank/DDBJ whole genome shotgun (WGS) entry which is preliminary data.</text>
</comment>
<keyword evidence="2" id="KW-1185">Reference proteome</keyword>
<accession>A0ABR1MPJ9</accession>
<sequence length="83" mass="9577">MYRKRLAFLLLNPLGRLIAHHRNSQMFRKHALRKVRQRPPFIMRIHLRDSSRPGAASPPAISRLEVTASRKIVADGAFTLDCF</sequence>
<evidence type="ECO:0000313" key="1">
    <source>
        <dbReference type="EMBL" id="KAK7555658.1"/>
    </source>
</evidence>
<reference evidence="1 2" key="1">
    <citation type="submission" date="2024-04" db="EMBL/GenBank/DDBJ databases">
        <title>Phyllosticta paracitricarpa is synonymous to the EU quarantine fungus P. citricarpa based on phylogenomic analyses.</title>
        <authorList>
            <consortium name="Lawrence Berkeley National Laboratory"/>
            <person name="Van Ingen-Buijs V.A."/>
            <person name="Van Westerhoven A.C."/>
            <person name="Haridas S."/>
            <person name="Skiadas P."/>
            <person name="Martin F."/>
            <person name="Groenewald J.Z."/>
            <person name="Crous P.W."/>
            <person name="Seidl M.F."/>
        </authorList>
    </citation>
    <scope>NUCLEOTIDE SEQUENCE [LARGE SCALE GENOMIC DNA]</scope>
    <source>
        <strain evidence="1 2">CBS 122670</strain>
    </source>
</reference>